<proteinExistence type="predicted"/>
<dbReference type="PIRSF" id="PIRSF010219">
    <property type="entry name" value="UCP010219"/>
    <property type="match status" value="1"/>
</dbReference>
<keyword evidence="2" id="KW-0472">Membrane</keyword>
<feature type="transmembrane region" description="Helical" evidence="2">
    <location>
        <begin position="34"/>
        <end position="62"/>
    </location>
</feature>
<feature type="transmembrane region" description="Helical" evidence="2">
    <location>
        <begin position="97"/>
        <end position="118"/>
    </location>
</feature>
<keyword evidence="2" id="KW-0812">Transmembrane</keyword>
<keyword evidence="2" id="KW-1133">Transmembrane helix</keyword>
<dbReference type="InterPro" id="IPR016566">
    <property type="entry name" value="UCP010219"/>
</dbReference>
<feature type="transmembrane region" description="Helical" evidence="2">
    <location>
        <begin position="146"/>
        <end position="165"/>
    </location>
</feature>
<evidence type="ECO:0000256" key="2">
    <source>
        <dbReference type="SAM" id="Phobius"/>
    </source>
</evidence>
<sequence length="234" mass="25028">MSQKWSDTLGTDSFSVTDAIGGPRGVIESLAPGLIFVVIFVLTGNLWWTVGSSAGLSVLFCAVRLGQRQPLTQALAGLIGVVIGVVWAVSSGRAENYFAWGLLTNAGYAAALLLSIVVRQPLGNWALTFLWDLPRSWMREGRGTGLYRRAVAVTWVWVAVFALRLGVQLPLYWAGAVAPLGVAKLVMGLPLFGLAAWFTWVLLRGRKPASVSQSEADSAPPAPLSSEQTEPPAH</sequence>
<accession>A0AAU7V8Z5</accession>
<feature type="region of interest" description="Disordered" evidence="1">
    <location>
        <begin position="212"/>
        <end position="234"/>
    </location>
</feature>
<protein>
    <submittedName>
        <fullName evidence="3">DUF3159 domain-containing protein</fullName>
    </submittedName>
</protein>
<dbReference type="KEGG" id="sapp:SAC06_05050"/>
<evidence type="ECO:0000313" key="3">
    <source>
        <dbReference type="EMBL" id="XBW08924.1"/>
    </source>
</evidence>
<dbReference type="EMBL" id="CP138335">
    <property type="protein sequence ID" value="XBW08924.1"/>
    <property type="molecule type" value="Genomic_DNA"/>
</dbReference>
<name>A0AAU7V8Z5_9ACTO</name>
<feature type="transmembrane region" description="Helical" evidence="2">
    <location>
        <begin position="185"/>
        <end position="203"/>
    </location>
</feature>
<evidence type="ECO:0000256" key="1">
    <source>
        <dbReference type="SAM" id="MobiDB-lite"/>
    </source>
</evidence>
<dbReference type="AlphaFoldDB" id="A0AAU7V8Z5"/>
<organism evidence="3">
    <name type="scientific">Scrofimicrobium appendicitidis</name>
    <dbReference type="NCBI Taxonomy" id="3079930"/>
    <lineage>
        <taxon>Bacteria</taxon>
        <taxon>Bacillati</taxon>
        <taxon>Actinomycetota</taxon>
        <taxon>Actinomycetes</taxon>
        <taxon>Actinomycetales</taxon>
        <taxon>Actinomycetaceae</taxon>
        <taxon>Scrofimicrobium</taxon>
    </lineage>
</organism>
<feature type="transmembrane region" description="Helical" evidence="2">
    <location>
        <begin position="74"/>
        <end position="91"/>
    </location>
</feature>
<feature type="compositionally biased region" description="Polar residues" evidence="1">
    <location>
        <begin position="225"/>
        <end position="234"/>
    </location>
</feature>
<dbReference type="Pfam" id="PF11361">
    <property type="entry name" value="DUF3159"/>
    <property type="match status" value="1"/>
</dbReference>
<reference evidence="3" key="1">
    <citation type="submission" date="2023-11" db="EMBL/GenBank/DDBJ databases">
        <title>Scrofimicrobium hongkongense sp. nov., isolated from a patient with peritonitis.</title>
        <authorList>
            <person name="Lao H.Y."/>
            <person name="Wong A.Y.P."/>
            <person name="Ng T.L."/>
            <person name="Wong R.Y.L."/>
            <person name="Yau M.C.Y."/>
            <person name="Lam J.Y.W."/>
            <person name="Siu G.K.H."/>
        </authorList>
    </citation>
    <scope>NUCLEOTIDE SEQUENCE</scope>
    <source>
        <strain evidence="3">R131</strain>
    </source>
</reference>
<dbReference type="RefSeq" id="WP_350259124.1">
    <property type="nucleotide sequence ID" value="NZ_CP138335.1"/>
</dbReference>
<gene>
    <name evidence="3" type="ORF">SAC06_05050</name>
</gene>